<evidence type="ECO:0000256" key="6">
    <source>
        <dbReference type="HAMAP-Rule" id="MF_03218"/>
    </source>
</evidence>
<dbReference type="OrthoDB" id="10249838at2759"/>
<evidence type="ECO:0000256" key="4">
    <source>
        <dbReference type="ARBA" id="ARBA00022723"/>
    </source>
</evidence>
<sequence length="397" mass="44705">MSSNALHFEVTHTCKTTKARVGRLKLGRNHTSRGPIETPVFMPVGTQGTLKGLTPEQLHQLNCRIILGNTYHLGHRPGPELLKELGGLHSFMHWDGGLLTDSGGFQMVSLVKLSEVTEEGVKFQSPHDQTEMLLTPEKSIQIQNIIGADIIMQLDDVVSSTITGPRVEEAMGRSLRWLDRCMSAHSRPDEQSLFPIVQGGLDQNLREQSVKEIVKRNCPGYAIGGLSGGEDKDQFWRMVTLSTDYLPNDKPRYLMGVGFAIDLVVCSALGCDMFDCVFPTRTARFGCALVDNGQLNLNKQIYEKDHRLIDDKCICSVCQSGYTRSYLNTIVNKETTACHLLTIHNVAYQMRLMSRIRQAIIEERFPEFIKEFVSNYYQDKDIPQWIINSLKSVNIQL</sequence>
<feature type="domain" description="tRNA-guanine(15) transglycosylase-like" evidence="7">
    <location>
        <begin position="18"/>
        <end position="377"/>
    </location>
</feature>
<keyword evidence="5 6" id="KW-0862">Zinc</keyword>
<dbReference type="GO" id="GO:0046872">
    <property type="term" value="F:metal ion binding"/>
    <property type="evidence" value="ECO:0007669"/>
    <property type="project" value="UniProtKB-KW"/>
</dbReference>
<feature type="binding site" evidence="6">
    <location>
        <position position="198"/>
    </location>
    <ligand>
        <name>substrate</name>
    </ligand>
</feature>
<dbReference type="HAMAP" id="MF_00168">
    <property type="entry name" value="Q_tRNA_Tgt"/>
    <property type="match status" value="1"/>
</dbReference>
<evidence type="ECO:0000259" key="7">
    <source>
        <dbReference type="Pfam" id="PF01702"/>
    </source>
</evidence>
<feature type="binding site" evidence="6">
    <location>
        <position position="344"/>
    </location>
    <ligand>
        <name>Zn(2+)</name>
        <dbReference type="ChEBI" id="CHEBI:29105"/>
    </ligand>
</feature>
<dbReference type="Proteomes" id="UP000663882">
    <property type="component" value="Unassembled WGS sequence"/>
</dbReference>
<organism evidence="8 9">
    <name type="scientific">Rotaria sordida</name>
    <dbReference type="NCBI Taxonomy" id="392033"/>
    <lineage>
        <taxon>Eukaryota</taxon>
        <taxon>Metazoa</taxon>
        <taxon>Spiralia</taxon>
        <taxon>Gnathifera</taxon>
        <taxon>Rotifera</taxon>
        <taxon>Eurotatoria</taxon>
        <taxon>Bdelloidea</taxon>
        <taxon>Philodinida</taxon>
        <taxon>Philodinidae</taxon>
        <taxon>Rotaria</taxon>
    </lineage>
</organism>
<feature type="region of interest" description="RNA binding; important for wobble base 34 recognition" evidence="6">
    <location>
        <begin position="280"/>
        <end position="284"/>
    </location>
</feature>
<feature type="binding site" evidence="6">
    <location>
        <begin position="101"/>
        <end position="105"/>
    </location>
    <ligand>
        <name>substrate</name>
    </ligand>
</feature>
<dbReference type="AlphaFoldDB" id="A0A814C9S1"/>
<feature type="active site" description="Proton acceptor" evidence="6">
    <location>
        <position position="101"/>
    </location>
</feature>
<comment type="subunit">
    <text evidence="6">Heterodimer of a catalytic subunit and an accessory subunit.</text>
</comment>
<dbReference type="InterPro" id="IPR036511">
    <property type="entry name" value="TGT-like_sf"/>
</dbReference>
<comment type="function">
    <text evidence="6">Catalytic subunit of the queuine tRNA-ribosyltransferase (TGT) that catalyzes the base-exchange of a guanine (G) residue with queuine (Q) at position 34 (anticodon wobble position) in tRNAs with GU(N) anticodons (tRNA-Asp, -Asn, -His and -Tyr), resulting in the hypermodified nucleoside queuosine (7-(((4,5-cis-dihydroxy-2-cyclopenten-1-yl)amino)methyl)-7-deazaguanosine). Catalysis occurs through a double-displacement mechanism. The nucleophile active site attacks the C1' of nucleotide 34 to detach the guanine base from the RNA, forming a covalent enzyme-RNA intermediate. The proton acceptor active site deprotonates the incoming queuine, allowing a nucleophilic attack on the C1' of the ribose to form the product.</text>
</comment>
<keyword evidence="2 6" id="KW-0808">Transferase</keyword>
<keyword evidence="6" id="KW-0963">Cytoplasm</keyword>
<dbReference type="NCBIfam" id="TIGR00449">
    <property type="entry name" value="tgt_general"/>
    <property type="match status" value="1"/>
</dbReference>
<feature type="binding site" evidence="6">
    <location>
        <position position="155"/>
    </location>
    <ligand>
        <name>substrate</name>
    </ligand>
</feature>
<dbReference type="EC" id="2.4.2.64" evidence="6"/>
<dbReference type="InterPro" id="IPR004803">
    <property type="entry name" value="TGT"/>
</dbReference>
<feature type="binding site" evidence="6">
    <location>
        <position position="318"/>
    </location>
    <ligand>
        <name>Zn(2+)</name>
        <dbReference type="ChEBI" id="CHEBI:29105"/>
    </ligand>
</feature>
<dbReference type="Pfam" id="PF01702">
    <property type="entry name" value="TGT"/>
    <property type="match status" value="1"/>
</dbReference>
<comment type="subcellular location">
    <subcellularLocation>
        <location evidence="6">Cytoplasm</location>
    </subcellularLocation>
</comment>
<dbReference type="EMBL" id="CAJNOO010000415">
    <property type="protein sequence ID" value="CAF0937323.1"/>
    <property type="molecule type" value="Genomic_DNA"/>
</dbReference>
<keyword evidence="4 6" id="KW-0479">Metal-binding</keyword>
<comment type="similarity">
    <text evidence="6">Belongs to the queuine tRNA-ribosyltransferase family.</text>
</comment>
<accession>A0A814C9S1</accession>
<dbReference type="GO" id="GO:0005829">
    <property type="term" value="C:cytosol"/>
    <property type="evidence" value="ECO:0007669"/>
    <property type="project" value="TreeGrafter"/>
</dbReference>
<dbReference type="GO" id="GO:0006400">
    <property type="term" value="P:tRNA modification"/>
    <property type="evidence" value="ECO:0007669"/>
    <property type="project" value="InterPro"/>
</dbReference>
<keyword evidence="1 6" id="KW-0328">Glycosyltransferase</keyword>
<reference evidence="8" key="1">
    <citation type="submission" date="2021-02" db="EMBL/GenBank/DDBJ databases">
        <authorList>
            <person name="Nowell W R."/>
        </authorList>
    </citation>
    <scope>NUCLEOTIDE SEQUENCE</scope>
</reference>
<evidence type="ECO:0000313" key="9">
    <source>
        <dbReference type="Proteomes" id="UP000663882"/>
    </source>
</evidence>
<comment type="cofactor">
    <cofactor evidence="6">
        <name>Zn(2+)</name>
        <dbReference type="ChEBI" id="CHEBI:29105"/>
    </cofactor>
</comment>
<dbReference type="InterPro" id="IPR002616">
    <property type="entry name" value="tRNA_ribo_trans-like"/>
</dbReference>
<evidence type="ECO:0000256" key="3">
    <source>
        <dbReference type="ARBA" id="ARBA00022694"/>
    </source>
</evidence>
<dbReference type="PANTHER" id="PTHR43530">
    <property type="entry name" value="QUEUINE TRNA-RIBOSYLTRANSFERASE CATALYTIC SUBUNIT 1"/>
    <property type="match status" value="1"/>
</dbReference>
<keyword evidence="3 6" id="KW-0819">tRNA processing</keyword>
<feature type="binding site" evidence="6">
    <location>
        <position position="315"/>
    </location>
    <ligand>
        <name>Zn(2+)</name>
        <dbReference type="ChEBI" id="CHEBI:29105"/>
    </ligand>
</feature>
<dbReference type="SUPFAM" id="SSF51713">
    <property type="entry name" value="tRNA-guanine transglycosylase"/>
    <property type="match status" value="1"/>
</dbReference>
<feature type="binding site" evidence="6">
    <location>
        <position position="313"/>
    </location>
    <ligand>
        <name>Zn(2+)</name>
        <dbReference type="ChEBI" id="CHEBI:29105"/>
    </ligand>
</feature>
<evidence type="ECO:0000256" key="5">
    <source>
        <dbReference type="ARBA" id="ARBA00022833"/>
    </source>
</evidence>
<evidence type="ECO:0000256" key="2">
    <source>
        <dbReference type="ARBA" id="ARBA00022679"/>
    </source>
</evidence>
<dbReference type="GO" id="GO:0008479">
    <property type="term" value="F:tRNA-guanosine(34) queuine transglycosylase activity"/>
    <property type="evidence" value="ECO:0007669"/>
    <property type="project" value="UniProtKB-UniRule"/>
</dbReference>
<dbReference type="Gene3D" id="3.20.20.105">
    <property type="entry name" value="Queuine tRNA-ribosyltransferase-like"/>
    <property type="match status" value="1"/>
</dbReference>
<proteinExistence type="inferred from homology"/>
<gene>
    <name evidence="8" type="ORF">RFH988_LOCUS10876</name>
</gene>
<evidence type="ECO:0000256" key="1">
    <source>
        <dbReference type="ARBA" id="ARBA00022676"/>
    </source>
</evidence>
<dbReference type="PANTHER" id="PTHR43530:SF1">
    <property type="entry name" value="QUEUINE TRNA-RIBOSYLTRANSFERASE CATALYTIC SUBUNIT 1"/>
    <property type="match status" value="1"/>
</dbReference>
<protein>
    <recommendedName>
        <fullName evidence="6">Queuine tRNA-ribosyltransferase catalytic subunit 1</fullName>
        <ecNumber evidence="6">2.4.2.64</ecNumber>
    </recommendedName>
    <alternativeName>
        <fullName evidence="6">Guanine insertion enzyme</fullName>
    </alternativeName>
    <alternativeName>
        <fullName evidence="6">tRNA-guanine transglycosylase</fullName>
    </alternativeName>
</protein>
<evidence type="ECO:0000313" key="8">
    <source>
        <dbReference type="EMBL" id="CAF0937323.1"/>
    </source>
</evidence>
<name>A0A814C9S1_9BILA</name>
<feature type="binding site" evidence="6">
    <location>
        <position position="225"/>
    </location>
    <ligand>
        <name>substrate</name>
    </ligand>
</feature>
<comment type="catalytic activity">
    <reaction evidence="6">
        <text>guanosine(34) in tRNA + queuine = queuosine(34) in tRNA + guanine</text>
        <dbReference type="Rhea" id="RHEA:16633"/>
        <dbReference type="Rhea" id="RHEA-COMP:10341"/>
        <dbReference type="Rhea" id="RHEA-COMP:18571"/>
        <dbReference type="ChEBI" id="CHEBI:16235"/>
        <dbReference type="ChEBI" id="CHEBI:17433"/>
        <dbReference type="ChEBI" id="CHEBI:74269"/>
        <dbReference type="ChEBI" id="CHEBI:194431"/>
        <dbReference type="EC" id="2.4.2.64"/>
    </reaction>
</comment>
<comment type="caution">
    <text evidence="8">The sequence shown here is derived from an EMBL/GenBank/DDBJ whole genome shotgun (WGS) entry which is preliminary data.</text>
</comment>
<dbReference type="NCBIfam" id="TIGR00430">
    <property type="entry name" value="Q_tRNA_tgt"/>
    <property type="match status" value="1"/>
</dbReference>
<feature type="region of interest" description="RNA binding" evidence="6">
    <location>
        <begin position="256"/>
        <end position="262"/>
    </location>
</feature>
<feature type="active site" description="Nucleophile" evidence="6">
    <location>
        <position position="275"/>
    </location>
</feature>